<evidence type="ECO:0000313" key="2">
    <source>
        <dbReference type="Proteomes" id="UP000318571"/>
    </source>
</evidence>
<reference evidence="1 2" key="1">
    <citation type="journal article" date="2018" name="Nat. Ecol. Evol.">
        <title>Genomic signatures of mitonuclear coevolution across populations of Tigriopus californicus.</title>
        <authorList>
            <person name="Barreto F.S."/>
            <person name="Watson E.T."/>
            <person name="Lima T.G."/>
            <person name="Willett C.S."/>
            <person name="Edmands S."/>
            <person name="Li W."/>
            <person name="Burton R.S."/>
        </authorList>
    </citation>
    <scope>NUCLEOTIDE SEQUENCE [LARGE SCALE GENOMIC DNA]</scope>
    <source>
        <strain evidence="1 2">San Diego</strain>
    </source>
</reference>
<gene>
    <name evidence="1" type="ORF">TCAL_05349</name>
</gene>
<dbReference type="EMBL" id="VCGU01000011">
    <property type="protein sequence ID" value="TRY67939.1"/>
    <property type="molecule type" value="Genomic_DNA"/>
</dbReference>
<dbReference type="Gene3D" id="3.80.10.10">
    <property type="entry name" value="Ribonuclease Inhibitor"/>
    <property type="match status" value="1"/>
</dbReference>
<organism evidence="1 2">
    <name type="scientific">Tigriopus californicus</name>
    <name type="common">Marine copepod</name>
    <dbReference type="NCBI Taxonomy" id="6832"/>
    <lineage>
        <taxon>Eukaryota</taxon>
        <taxon>Metazoa</taxon>
        <taxon>Ecdysozoa</taxon>
        <taxon>Arthropoda</taxon>
        <taxon>Crustacea</taxon>
        <taxon>Multicrustacea</taxon>
        <taxon>Hexanauplia</taxon>
        <taxon>Copepoda</taxon>
        <taxon>Harpacticoida</taxon>
        <taxon>Harpacticidae</taxon>
        <taxon>Tigriopus</taxon>
    </lineage>
</organism>
<dbReference type="InterPro" id="IPR032675">
    <property type="entry name" value="LRR_dom_sf"/>
</dbReference>
<comment type="caution">
    <text evidence="1">The sequence shown here is derived from an EMBL/GenBank/DDBJ whole genome shotgun (WGS) entry which is preliminary data.</text>
</comment>
<protein>
    <submittedName>
        <fullName evidence="1">Uncharacterized protein</fullName>
    </submittedName>
</protein>
<sequence length="585" mass="65582">MTGRRNRNEVDRFLSLKPQGTKSLLNLTLLSVVNLLDQIPRLHTGQARAWLQRFLPSYVREQVVLFVTQSDDAVSKSYDTSSLQRISKFWSLLFSQHFHNIILPAELEEKIKNNIVSYLGSGLQNIAKDRTTGTLNINVAGCLASSAEDSLRAHLKYSNLLTVFSFKKGATNDMLQIIGQCCPLLQEINVTGSQRVNDLGVAALLGIDHSDLSGSQKANPLAGNLRFAKLRSTGVRVMGIRFLFQYAIALEGIRCSSHDVLQAIAVELKATQNVLRKERLKKEMEWKITRICGTLTWTTYHPAADSSGKALGLKYLDFSNCFPIISKFVPNLPGLIEVRIGADAPPNMRQSHQRLRSEGQSSLQTDIIQQEALKQLPKLEHLKTLVLKDFGQLDALVSLLKSPVGARLVRLDLHFMTLTPLGVNLAALSENCPNLEDLSICDSLVSWEPSRMNHSVESHSAHVFGNLVQCKLLRVTYADLFTWEIIPRHSTQIRTLNLESCSSMEDNEFQVIGSGHRLTFVTLLRLIANCPLLRWIGDLRDWTLLDTGLVKKSLPDWEGRKQDPREHAQDSMILFNTTQIVRASM</sequence>
<keyword evidence="2" id="KW-1185">Reference proteome</keyword>
<accession>A0A553NRC9</accession>
<proteinExistence type="predicted"/>
<dbReference type="AlphaFoldDB" id="A0A553NRC9"/>
<dbReference type="Proteomes" id="UP000318571">
    <property type="component" value="Chromosome 4"/>
</dbReference>
<name>A0A553NRC9_TIGCA</name>
<evidence type="ECO:0000313" key="1">
    <source>
        <dbReference type="EMBL" id="TRY67939.1"/>
    </source>
</evidence>
<dbReference type="SUPFAM" id="SSF52047">
    <property type="entry name" value="RNI-like"/>
    <property type="match status" value="1"/>
</dbReference>